<gene>
    <name evidence="1" type="ORF">CNYM01_14284</name>
</gene>
<reference evidence="1 2" key="1">
    <citation type="submission" date="2014-02" db="EMBL/GenBank/DDBJ databases">
        <title>The genome sequence of Colletotrichum nymphaeae SA-01.</title>
        <authorList>
            <person name="Baroncelli R."/>
            <person name="Thon M.R."/>
        </authorList>
    </citation>
    <scope>NUCLEOTIDE SEQUENCE [LARGE SCALE GENOMIC DNA]</scope>
    <source>
        <strain evidence="1 2">SA-01</strain>
    </source>
</reference>
<dbReference type="AlphaFoldDB" id="A0A135U0J7"/>
<organism evidence="1 2">
    <name type="scientific">Colletotrichum nymphaeae SA-01</name>
    <dbReference type="NCBI Taxonomy" id="1460502"/>
    <lineage>
        <taxon>Eukaryota</taxon>
        <taxon>Fungi</taxon>
        <taxon>Dikarya</taxon>
        <taxon>Ascomycota</taxon>
        <taxon>Pezizomycotina</taxon>
        <taxon>Sordariomycetes</taxon>
        <taxon>Hypocreomycetidae</taxon>
        <taxon>Glomerellales</taxon>
        <taxon>Glomerellaceae</taxon>
        <taxon>Colletotrichum</taxon>
        <taxon>Colletotrichum acutatum species complex</taxon>
    </lineage>
</organism>
<name>A0A135U0J7_9PEZI</name>
<dbReference type="EMBL" id="JEMN01000953">
    <property type="protein sequence ID" value="KXH53921.1"/>
    <property type="molecule type" value="Genomic_DNA"/>
</dbReference>
<evidence type="ECO:0000313" key="2">
    <source>
        <dbReference type="Proteomes" id="UP000070054"/>
    </source>
</evidence>
<keyword evidence="2" id="KW-1185">Reference proteome</keyword>
<evidence type="ECO:0000313" key="1">
    <source>
        <dbReference type="EMBL" id="KXH53921.1"/>
    </source>
</evidence>
<accession>A0A135U0J7</accession>
<dbReference type="OrthoDB" id="2351791at2759"/>
<dbReference type="Proteomes" id="UP000070054">
    <property type="component" value="Unassembled WGS sequence"/>
</dbReference>
<comment type="caution">
    <text evidence="1">The sequence shown here is derived from an EMBL/GenBank/DDBJ whole genome shotgun (WGS) entry which is preliminary data.</text>
</comment>
<protein>
    <submittedName>
        <fullName evidence="1">Uncharacterized protein</fullName>
    </submittedName>
</protein>
<sequence>MLRKLEDDGLAPAGTHAGAHAISALFAATDDAELRSKIVDAYVYGLRGVYGLRWVAVVSTVAFTAPGVERA</sequence>
<proteinExistence type="predicted"/>